<gene>
    <name evidence="2" type="ORF">SAMN05660653_00882</name>
</gene>
<dbReference type="PANTHER" id="PTHR36443">
    <property type="entry name" value="BSR5223 PROTEIN"/>
    <property type="match status" value="1"/>
</dbReference>
<dbReference type="STRING" id="617002.SAMN05660653_00882"/>
<keyword evidence="1" id="KW-0472">Membrane</keyword>
<evidence type="ECO:0000313" key="2">
    <source>
        <dbReference type="EMBL" id="SDB18211.1"/>
    </source>
</evidence>
<accession>A0A1G6BC47</accession>
<organism evidence="2 3">
    <name type="scientific">Desulfonatronum thiosulfatophilum</name>
    <dbReference type="NCBI Taxonomy" id="617002"/>
    <lineage>
        <taxon>Bacteria</taxon>
        <taxon>Pseudomonadati</taxon>
        <taxon>Thermodesulfobacteriota</taxon>
        <taxon>Desulfovibrionia</taxon>
        <taxon>Desulfovibrionales</taxon>
        <taxon>Desulfonatronaceae</taxon>
        <taxon>Desulfonatronum</taxon>
    </lineage>
</organism>
<dbReference type="Pfam" id="PF11146">
    <property type="entry name" value="DUF2905"/>
    <property type="match status" value="1"/>
</dbReference>
<dbReference type="InterPro" id="IPR021320">
    <property type="entry name" value="DUF2905"/>
</dbReference>
<protein>
    <recommendedName>
        <fullName evidence="4">DUF2905 domain-containing protein</fullName>
    </recommendedName>
</protein>
<proteinExistence type="predicted"/>
<name>A0A1G6BC47_9BACT</name>
<keyword evidence="1" id="KW-0812">Transmembrane</keyword>
<keyword evidence="3" id="KW-1185">Reference proteome</keyword>
<evidence type="ECO:0008006" key="4">
    <source>
        <dbReference type="Google" id="ProtNLM"/>
    </source>
</evidence>
<sequence length="68" mass="7842">MARFLIITGGLLIVLGLIWHFTPWLLNWFGKLPGDIRYESGRSRVFIPITSMIVISIVISVLINLFRR</sequence>
<dbReference type="PANTHER" id="PTHR36443:SF1">
    <property type="entry name" value="BSR5223 PROTEIN"/>
    <property type="match status" value="1"/>
</dbReference>
<dbReference type="Proteomes" id="UP000198771">
    <property type="component" value="Unassembled WGS sequence"/>
</dbReference>
<keyword evidence="1" id="KW-1133">Transmembrane helix</keyword>
<feature type="transmembrane region" description="Helical" evidence="1">
    <location>
        <begin position="5"/>
        <end position="26"/>
    </location>
</feature>
<evidence type="ECO:0000313" key="3">
    <source>
        <dbReference type="Proteomes" id="UP000198771"/>
    </source>
</evidence>
<dbReference type="RefSeq" id="WP_092117652.1">
    <property type="nucleotide sequence ID" value="NZ_FMXO01000004.1"/>
</dbReference>
<dbReference type="EMBL" id="FMXO01000004">
    <property type="protein sequence ID" value="SDB18211.1"/>
    <property type="molecule type" value="Genomic_DNA"/>
</dbReference>
<reference evidence="2 3" key="1">
    <citation type="submission" date="2016-10" db="EMBL/GenBank/DDBJ databases">
        <authorList>
            <person name="de Groot N.N."/>
        </authorList>
    </citation>
    <scope>NUCLEOTIDE SEQUENCE [LARGE SCALE GENOMIC DNA]</scope>
    <source>
        <strain evidence="2 3">ASO4-2</strain>
    </source>
</reference>
<evidence type="ECO:0000256" key="1">
    <source>
        <dbReference type="SAM" id="Phobius"/>
    </source>
</evidence>
<dbReference type="AlphaFoldDB" id="A0A1G6BC47"/>
<feature type="transmembrane region" description="Helical" evidence="1">
    <location>
        <begin position="46"/>
        <end position="66"/>
    </location>
</feature>